<evidence type="ECO:0000256" key="6">
    <source>
        <dbReference type="ARBA" id="ARBA00022737"/>
    </source>
</evidence>
<dbReference type="InterPro" id="IPR036640">
    <property type="entry name" value="ABC1_TM_sf"/>
</dbReference>
<dbReference type="CDD" id="cd18603">
    <property type="entry name" value="ABC_6TM_MRP1_2_3_6_D2_like"/>
    <property type="match status" value="1"/>
</dbReference>
<keyword evidence="9" id="KW-1278">Translocase</keyword>
<gene>
    <name evidence="16" type="ORF">FIBSPDRAFT_824454</name>
</gene>
<evidence type="ECO:0000256" key="1">
    <source>
        <dbReference type="ARBA" id="ARBA00004128"/>
    </source>
</evidence>
<feature type="transmembrane region" description="Helical" evidence="13">
    <location>
        <begin position="920"/>
        <end position="942"/>
    </location>
</feature>
<evidence type="ECO:0000259" key="15">
    <source>
        <dbReference type="PROSITE" id="PS50929"/>
    </source>
</evidence>
<dbReference type="PANTHER" id="PTHR24223">
    <property type="entry name" value="ATP-BINDING CASSETTE SUB-FAMILY C"/>
    <property type="match status" value="1"/>
</dbReference>
<keyword evidence="6" id="KW-0677">Repeat</keyword>
<keyword evidence="8" id="KW-0067">ATP-binding</keyword>
<feature type="transmembrane region" description="Helical" evidence="13">
    <location>
        <begin position="98"/>
        <end position="118"/>
    </location>
</feature>
<feature type="transmembrane region" description="Helical" evidence="13">
    <location>
        <begin position="1049"/>
        <end position="1073"/>
    </location>
</feature>
<feature type="transmembrane region" description="Helical" evidence="13">
    <location>
        <begin position="500"/>
        <end position="521"/>
    </location>
</feature>
<dbReference type="PROSITE" id="PS50893">
    <property type="entry name" value="ABC_TRANSPORTER_2"/>
    <property type="match status" value="2"/>
</dbReference>
<protein>
    <submittedName>
        <fullName evidence="16">P-loop containing nucleoside triphosphate hydrolase protein</fullName>
    </submittedName>
</protein>
<dbReference type="EMBL" id="KV417538">
    <property type="protein sequence ID" value="KZP22608.1"/>
    <property type="molecule type" value="Genomic_DNA"/>
</dbReference>
<feature type="domain" description="ABC transmembrane type-1" evidence="15">
    <location>
        <begin position="925"/>
        <end position="1205"/>
    </location>
</feature>
<feature type="transmembrane region" description="Helical" evidence="13">
    <location>
        <begin position="316"/>
        <end position="338"/>
    </location>
</feature>
<dbReference type="FunFam" id="1.20.1560.10:FF:000020">
    <property type="entry name" value="ABC metal ion transporter"/>
    <property type="match status" value="1"/>
</dbReference>
<dbReference type="SUPFAM" id="SSF90123">
    <property type="entry name" value="ABC transporter transmembrane region"/>
    <property type="match status" value="2"/>
</dbReference>
<feature type="compositionally biased region" description="Polar residues" evidence="12">
    <location>
        <begin position="850"/>
        <end position="868"/>
    </location>
</feature>
<dbReference type="STRING" id="436010.A0A166L5T8"/>
<keyword evidence="7" id="KW-0547">Nucleotide-binding</keyword>
<dbReference type="SUPFAM" id="SSF52540">
    <property type="entry name" value="P-loop containing nucleoside triphosphate hydrolases"/>
    <property type="match status" value="2"/>
</dbReference>
<keyword evidence="10 13" id="KW-1133">Transmembrane helix</keyword>
<feature type="transmembrane region" description="Helical" evidence="13">
    <location>
        <begin position="130"/>
        <end position="148"/>
    </location>
</feature>
<dbReference type="Pfam" id="PF00005">
    <property type="entry name" value="ABC_tran"/>
    <property type="match status" value="2"/>
</dbReference>
<evidence type="ECO:0000256" key="5">
    <source>
        <dbReference type="ARBA" id="ARBA00022692"/>
    </source>
</evidence>
<feature type="transmembrane region" description="Helical" evidence="13">
    <location>
        <begin position="253"/>
        <end position="274"/>
    </location>
</feature>
<evidence type="ECO:0000256" key="10">
    <source>
        <dbReference type="ARBA" id="ARBA00022989"/>
    </source>
</evidence>
<evidence type="ECO:0000256" key="11">
    <source>
        <dbReference type="ARBA" id="ARBA00023136"/>
    </source>
</evidence>
<dbReference type="GO" id="GO:0005524">
    <property type="term" value="F:ATP binding"/>
    <property type="evidence" value="ECO:0007669"/>
    <property type="project" value="UniProtKB-KW"/>
</dbReference>
<dbReference type="PROSITE" id="PS00211">
    <property type="entry name" value="ABC_TRANSPORTER_1"/>
    <property type="match status" value="1"/>
</dbReference>
<dbReference type="GO" id="GO:0140359">
    <property type="term" value="F:ABC-type transporter activity"/>
    <property type="evidence" value="ECO:0007669"/>
    <property type="project" value="InterPro"/>
</dbReference>
<dbReference type="Pfam" id="PF24357">
    <property type="entry name" value="TMD0_ABC"/>
    <property type="match status" value="1"/>
</dbReference>
<evidence type="ECO:0000256" key="7">
    <source>
        <dbReference type="ARBA" id="ARBA00022741"/>
    </source>
</evidence>
<dbReference type="Proteomes" id="UP000076532">
    <property type="component" value="Unassembled WGS sequence"/>
</dbReference>
<dbReference type="CDD" id="cd03250">
    <property type="entry name" value="ABCC_MRP_domain1"/>
    <property type="match status" value="1"/>
</dbReference>
<dbReference type="Gene3D" id="3.40.50.300">
    <property type="entry name" value="P-loop containing nucleotide triphosphate hydrolases"/>
    <property type="match status" value="2"/>
</dbReference>
<evidence type="ECO:0000256" key="4">
    <source>
        <dbReference type="ARBA" id="ARBA00022554"/>
    </source>
</evidence>
<evidence type="ECO:0000256" key="2">
    <source>
        <dbReference type="ARBA" id="ARBA00009726"/>
    </source>
</evidence>
<evidence type="ECO:0000256" key="3">
    <source>
        <dbReference type="ARBA" id="ARBA00022448"/>
    </source>
</evidence>
<dbReference type="CDD" id="cd03244">
    <property type="entry name" value="ABCC_MRP_domain2"/>
    <property type="match status" value="1"/>
</dbReference>
<dbReference type="InterPro" id="IPR003439">
    <property type="entry name" value="ABC_transporter-like_ATP-bd"/>
</dbReference>
<dbReference type="OrthoDB" id="6500128at2759"/>
<feature type="transmembrane region" description="Helical" evidence="13">
    <location>
        <begin position="1152"/>
        <end position="1170"/>
    </location>
</feature>
<feature type="transmembrane region" description="Helical" evidence="13">
    <location>
        <begin position="33"/>
        <end position="53"/>
    </location>
</feature>
<dbReference type="PANTHER" id="PTHR24223:SF443">
    <property type="entry name" value="MULTIDRUG-RESISTANCE LIKE PROTEIN 1, ISOFORM I"/>
    <property type="match status" value="1"/>
</dbReference>
<feature type="transmembrane region" description="Helical" evidence="13">
    <location>
        <begin position="962"/>
        <end position="987"/>
    </location>
</feature>
<evidence type="ECO:0000256" key="8">
    <source>
        <dbReference type="ARBA" id="ARBA00022840"/>
    </source>
</evidence>
<feature type="transmembrane region" description="Helical" evidence="13">
    <location>
        <begin position="416"/>
        <end position="439"/>
    </location>
</feature>
<evidence type="ECO:0000259" key="14">
    <source>
        <dbReference type="PROSITE" id="PS50893"/>
    </source>
</evidence>
<organism evidence="16 17">
    <name type="scientific">Athelia psychrophila</name>
    <dbReference type="NCBI Taxonomy" id="1759441"/>
    <lineage>
        <taxon>Eukaryota</taxon>
        <taxon>Fungi</taxon>
        <taxon>Dikarya</taxon>
        <taxon>Basidiomycota</taxon>
        <taxon>Agaricomycotina</taxon>
        <taxon>Agaricomycetes</taxon>
        <taxon>Agaricomycetidae</taxon>
        <taxon>Atheliales</taxon>
        <taxon>Atheliaceae</taxon>
        <taxon>Athelia</taxon>
    </lineage>
</organism>
<feature type="transmembrane region" description="Helical" evidence="13">
    <location>
        <begin position="160"/>
        <end position="182"/>
    </location>
</feature>
<keyword evidence="4" id="KW-0926">Vacuole</keyword>
<name>A0A166L5T8_9AGAM</name>
<evidence type="ECO:0000256" key="13">
    <source>
        <dbReference type="SAM" id="Phobius"/>
    </source>
</evidence>
<feature type="domain" description="ABC transmembrane type-1" evidence="15">
    <location>
        <begin position="268"/>
        <end position="560"/>
    </location>
</feature>
<evidence type="ECO:0000313" key="17">
    <source>
        <dbReference type="Proteomes" id="UP000076532"/>
    </source>
</evidence>
<dbReference type="InterPro" id="IPR003593">
    <property type="entry name" value="AAA+_ATPase"/>
</dbReference>
<accession>A0A166L5T8</accession>
<evidence type="ECO:0000313" key="16">
    <source>
        <dbReference type="EMBL" id="KZP22608.1"/>
    </source>
</evidence>
<keyword evidence="3" id="KW-0813">Transport</keyword>
<dbReference type="PROSITE" id="PS50929">
    <property type="entry name" value="ABC_TM1F"/>
    <property type="match status" value="2"/>
</dbReference>
<keyword evidence="11 13" id="KW-0472">Membrane</keyword>
<sequence>MFAELGSCRNPEGWQVVSALRAFDFTPCFEEGIIQSTLLVILLVAAIITIYFLNAAENRDRTPSSIWTLRVKIALITLATATSCANLVLIHVEHILVPIRQSYILEMVALLATIPLTYLNHKRTQTSSTLLLLFWPCYALAFAIWIRTLTSTPMSSNIKIVLILKSVVTALGLADLALECLAPEEGDPSKYKNPILTANVYSRWTFAWMTSLMRKGALEYITEHDLPNLPAEDDSAKLIDQLERAIQKQCIHLWKALFSAFGSVYCYAAFLRLVQDALSFLQPQLLRWLLSYISNYQDAQASASLDGRIKPDSSQGFAICFIMFAAATVKTIILQQYFQICSETGMRVRAGLVGKIYKKALLLSTDGRGEAGGDITNMMSIDATRLQELCAHGIIAIAGPFQIILAFVSLYKLLGWSAFVGVGIMILSIPLNAVVARLLKRLQQQQMKNRDKRTKLMSEFLANIKSIKLYAWEYTFVRKILAVRNDQEVKMLKKIGVVTSLNSAIWSGIPLLVAFSSFATAAVFSDKPLTPDVIFPAISIFMLMKFPLTMFSQVTFNIIEAWVSVDRLSRFLEADELQAEVRTIKRGSDIPEGDEVLSIKKGEFVWQREATQPTLEDINITLRKGELLGVLGRVGAGKTSLLSAIVGDMRKLDGEVLLSGSISYAPQNPWILSASIRDNILFSHEYDEEFYEMVLDACALRQDLDIFPQHDETEVGEKGLSIGGQRARISLARAVYARADIVILDDVLAAIDAHVARHVFDHVIGPHGLLSGKARILVTNSIAFLKQFDRLAFIRRGIILEDDTFENCMANEQSELRKLVEEHGTGNSSGYSTPFHRSGSQTLRLDDESTLTASSEDSPTERMSSTLASLHRRKSLRTAVLAPSLAARAPLGGMSQEHSEQGQVKQDVYMKYLQAASKTGFGFFLLFIVIQQTMSVAANLILRQWGEHNRTTGNNSGRFDYLLAYGLSLLASVFFSGAAAVVIWVFCSVRSARYLHDSMLNAVIHSPLSFFEMTPTGRILNLFSRDTYVVDQLLVRVILNLVNHMTSCASIVVVIGYSFPPFLIAVVPLAWFYRRVMKYYLATSRELKRLDSVSRSPIFAWFSETLAGLSTIRAFNQQATFTEQIERRLDRNQICYLPSNVVNRWLAMRLELAGAAIVLVSALLAITALITTGVDAGLVGLVLTYALNTTVALTWAARSASEVENNIVSVERILHYVDLKPEAPFELHDANPTEPWPSAGAVEFRQYSCRYRPELDLVLNDISVTIKPREKIGVCGRTGAGKSSLLLALFRIIEPASGSIFIDGVDVSKIGLHELRGSLSIVPQFPDLFEGTLRENIDPVTEYADVDVWAALSQASGNYGDFAHLKEYVESLPGGLDASVSEGGSSLSSGQKQLLCFARALLRKSPILVLDEATSAVDLDTDRDIQTIIRSFTETTMFTIAHRLNTIIDSDRVLVLDNGKIREFDTPQNLLADKSSVFYSMANEAGLV</sequence>
<dbReference type="FunFam" id="1.20.1560.10:FF:000010">
    <property type="entry name" value="Multidrug resistance-associated ABC transporter"/>
    <property type="match status" value="1"/>
</dbReference>
<dbReference type="InterPro" id="IPR011527">
    <property type="entry name" value="ABC1_TM_dom"/>
</dbReference>
<dbReference type="Gene3D" id="1.20.1560.10">
    <property type="entry name" value="ABC transporter type 1, transmembrane domain"/>
    <property type="match status" value="2"/>
</dbReference>
<feature type="region of interest" description="Disordered" evidence="12">
    <location>
        <begin position="822"/>
        <end position="871"/>
    </location>
</feature>
<keyword evidence="16" id="KW-0378">Hydrolase</keyword>
<comment type="similarity">
    <text evidence="2">Belongs to the ABC transporter superfamily. ABCC family. Conjugate transporter (TC 3.A.1.208) subfamily.</text>
</comment>
<feature type="transmembrane region" description="Helical" evidence="13">
    <location>
        <begin position="389"/>
        <end position="410"/>
    </location>
</feature>
<dbReference type="GO" id="GO:0016887">
    <property type="term" value="F:ATP hydrolysis activity"/>
    <property type="evidence" value="ECO:0007669"/>
    <property type="project" value="InterPro"/>
</dbReference>
<dbReference type="InterPro" id="IPR050173">
    <property type="entry name" value="ABC_transporter_C-like"/>
</dbReference>
<feature type="domain" description="ABC transporter" evidence="14">
    <location>
        <begin position="599"/>
        <end position="821"/>
    </location>
</feature>
<dbReference type="InterPro" id="IPR017871">
    <property type="entry name" value="ABC_transporter-like_CS"/>
</dbReference>
<keyword evidence="17" id="KW-1185">Reference proteome</keyword>
<evidence type="ECO:0000256" key="9">
    <source>
        <dbReference type="ARBA" id="ARBA00022967"/>
    </source>
</evidence>
<dbReference type="SMART" id="SM00382">
    <property type="entry name" value="AAA"/>
    <property type="match status" value="2"/>
</dbReference>
<evidence type="ECO:0000256" key="12">
    <source>
        <dbReference type="SAM" id="MobiDB-lite"/>
    </source>
</evidence>
<comment type="subcellular location">
    <subcellularLocation>
        <location evidence="1">Vacuole membrane</location>
        <topology evidence="1">Multi-pass membrane protein</topology>
    </subcellularLocation>
</comment>
<keyword evidence="5 13" id="KW-0812">Transmembrane</keyword>
<dbReference type="GO" id="GO:0000329">
    <property type="term" value="C:fungal-type vacuole membrane"/>
    <property type="evidence" value="ECO:0007669"/>
    <property type="project" value="UniProtKB-ARBA"/>
</dbReference>
<dbReference type="FunFam" id="3.40.50.300:FF:000565">
    <property type="entry name" value="ABC bile acid transporter"/>
    <property type="match status" value="1"/>
</dbReference>
<proteinExistence type="inferred from homology"/>
<dbReference type="InterPro" id="IPR056227">
    <property type="entry name" value="TMD0_ABC"/>
</dbReference>
<dbReference type="InterPro" id="IPR027417">
    <property type="entry name" value="P-loop_NTPase"/>
</dbReference>
<dbReference type="Pfam" id="PF00664">
    <property type="entry name" value="ABC_membrane"/>
    <property type="match status" value="2"/>
</dbReference>
<dbReference type="FunFam" id="3.40.50.300:FF:000450">
    <property type="entry name" value="ABC transporter C family member 2"/>
    <property type="match status" value="1"/>
</dbReference>
<dbReference type="InterPro" id="IPR044746">
    <property type="entry name" value="ABCC_6TM_D1"/>
</dbReference>
<reference evidence="16 17" key="1">
    <citation type="journal article" date="2016" name="Mol. Biol. Evol.">
        <title>Comparative Genomics of Early-Diverging Mushroom-Forming Fungi Provides Insights into the Origins of Lignocellulose Decay Capabilities.</title>
        <authorList>
            <person name="Nagy L.G."/>
            <person name="Riley R."/>
            <person name="Tritt A."/>
            <person name="Adam C."/>
            <person name="Daum C."/>
            <person name="Floudas D."/>
            <person name="Sun H."/>
            <person name="Yadav J.S."/>
            <person name="Pangilinan J."/>
            <person name="Larsson K.H."/>
            <person name="Matsuura K."/>
            <person name="Barry K."/>
            <person name="Labutti K."/>
            <person name="Kuo R."/>
            <person name="Ohm R.A."/>
            <person name="Bhattacharya S.S."/>
            <person name="Shirouzu T."/>
            <person name="Yoshinaga Y."/>
            <person name="Martin F.M."/>
            <person name="Grigoriev I.V."/>
            <person name="Hibbett D.S."/>
        </authorList>
    </citation>
    <scope>NUCLEOTIDE SEQUENCE [LARGE SCALE GENOMIC DNA]</scope>
    <source>
        <strain evidence="16 17">CBS 109695</strain>
    </source>
</reference>
<dbReference type="CDD" id="cd18579">
    <property type="entry name" value="ABC_6TM_ABCC_D1"/>
    <property type="match status" value="1"/>
</dbReference>
<feature type="domain" description="ABC transporter" evidence="14">
    <location>
        <begin position="1242"/>
        <end position="1483"/>
    </location>
</feature>
<feature type="transmembrane region" description="Helical" evidence="13">
    <location>
        <begin position="73"/>
        <end position="92"/>
    </location>
</feature>